<feature type="non-terminal residue" evidence="1">
    <location>
        <position position="98"/>
    </location>
</feature>
<dbReference type="Proteomes" id="UP000789508">
    <property type="component" value="Unassembled WGS sequence"/>
</dbReference>
<evidence type="ECO:0000313" key="1">
    <source>
        <dbReference type="EMBL" id="CAG8773235.1"/>
    </source>
</evidence>
<protein>
    <submittedName>
        <fullName evidence="1">8026_t:CDS:1</fullName>
    </submittedName>
</protein>
<sequence length="98" mass="11319">NATRWMSIMKMIEWYKNLIPHITQVNGFSGHDILLVEQLDLGLENRLEKNASIIHDPVFEEAVIKILGKQETILTPEEKQKLQPFIVEPNVQQIEVEG</sequence>
<dbReference type="PANTHER" id="PTHR40866:SF1">
    <property type="entry name" value="BED-TYPE DOMAIN-CONTAINING PROTEIN"/>
    <property type="match status" value="1"/>
</dbReference>
<dbReference type="OrthoDB" id="125057at2759"/>
<feature type="non-terminal residue" evidence="1">
    <location>
        <position position="1"/>
    </location>
</feature>
<comment type="caution">
    <text evidence="1">The sequence shown here is derived from an EMBL/GenBank/DDBJ whole genome shotgun (WGS) entry which is preliminary data.</text>
</comment>
<dbReference type="AlphaFoldDB" id="A0A9N9JCV2"/>
<proteinExistence type="predicted"/>
<reference evidence="1" key="1">
    <citation type="submission" date="2021-06" db="EMBL/GenBank/DDBJ databases">
        <authorList>
            <person name="Kallberg Y."/>
            <person name="Tangrot J."/>
            <person name="Rosling A."/>
        </authorList>
    </citation>
    <scope>NUCLEOTIDE SEQUENCE</scope>
    <source>
        <strain evidence="1">FL130A</strain>
    </source>
</reference>
<name>A0A9N9JCV2_9GLOM</name>
<dbReference type="EMBL" id="CAJVPS010053883">
    <property type="protein sequence ID" value="CAG8773235.1"/>
    <property type="molecule type" value="Genomic_DNA"/>
</dbReference>
<dbReference type="PANTHER" id="PTHR40866">
    <property type="entry name" value="BED-TYPE DOMAIN-CONTAINING PROTEIN"/>
    <property type="match status" value="1"/>
</dbReference>
<evidence type="ECO:0000313" key="2">
    <source>
        <dbReference type="Proteomes" id="UP000789508"/>
    </source>
</evidence>
<accession>A0A9N9JCV2</accession>
<organism evidence="1 2">
    <name type="scientific">Ambispora leptoticha</name>
    <dbReference type="NCBI Taxonomy" id="144679"/>
    <lineage>
        <taxon>Eukaryota</taxon>
        <taxon>Fungi</taxon>
        <taxon>Fungi incertae sedis</taxon>
        <taxon>Mucoromycota</taxon>
        <taxon>Glomeromycotina</taxon>
        <taxon>Glomeromycetes</taxon>
        <taxon>Archaeosporales</taxon>
        <taxon>Ambisporaceae</taxon>
        <taxon>Ambispora</taxon>
    </lineage>
</organism>
<gene>
    <name evidence="1" type="ORF">ALEPTO_LOCUS14259</name>
</gene>
<keyword evidence="2" id="KW-1185">Reference proteome</keyword>